<organism evidence="2 3">
    <name type="scientific">Rhodotorula mucilaginosa</name>
    <name type="common">Yeast</name>
    <name type="synonym">Rhodotorula rubra</name>
    <dbReference type="NCBI Taxonomy" id="5537"/>
    <lineage>
        <taxon>Eukaryota</taxon>
        <taxon>Fungi</taxon>
        <taxon>Dikarya</taxon>
        <taxon>Basidiomycota</taxon>
        <taxon>Pucciniomycotina</taxon>
        <taxon>Microbotryomycetes</taxon>
        <taxon>Sporidiobolales</taxon>
        <taxon>Sporidiobolaceae</taxon>
        <taxon>Rhodotorula</taxon>
    </lineage>
</organism>
<comment type="caution">
    <text evidence="2">The sequence shown here is derived from an EMBL/GenBank/DDBJ whole genome shotgun (WGS) entry which is preliminary data.</text>
</comment>
<feature type="non-terminal residue" evidence="2">
    <location>
        <position position="1"/>
    </location>
</feature>
<name>A0A9P6VUZ0_RHOMI</name>
<accession>A0A9P6VUZ0</accession>
<feature type="compositionally biased region" description="Basic and acidic residues" evidence="1">
    <location>
        <begin position="104"/>
        <end position="114"/>
    </location>
</feature>
<dbReference type="Proteomes" id="UP000777482">
    <property type="component" value="Unassembled WGS sequence"/>
</dbReference>
<feature type="region of interest" description="Disordered" evidence="1">
    <location>
        <begin position="104"/>
        <end position="179"/>
    </location>
</feature>
<evidence type="ECO:0000313" key="3">
    <source>
        <dbReference type="Proteomes" id="UP000777482"/>
    </source>
</evidence>
<sequence>MGSVSPSLTLAISRFGIDPQRGFKRSSVANASLCTYGLVTSSVRSTFLSCVPGTPRVRGVNEISKQFLATVSTRLELECKRIEAETPPRGELGAARLREPALHACRSRSDRGAESLDAMAPSPPKPWETQQGGGGGATSAALSSSSTTTGIHPATSPATASSGDHGAPALPDRPSSMST</sequence>
<reference evidence="2 3" key="1">
    <citation type="submission" date="2020-11" db="EMBL/GenBank/DDBJ databases">
        <title>Kefir isolates.</title>
        <authorList>
            <person name="Marcisauskas S."/>
            <person name="Kim Y."/>
            <person name="Blasche S."/>
        </authorList>
    </citation>
    <scope>NUCLEOTIDE SEQUENCE [LARGE SCALE GENOMIC DNA]</scope>
    <source>
        <strain evidence="2 3">KR</strain>
    </source>
</reference>
<gene>
    <name evidence="2" type="ORF">C6P46_001337</name>
</gene>
<protein>
    <submittedName>
        <fullName evidence="2">Uncharacterized protein</fullName>
    </submittedName>
</protein>
<evidence type="ECO:0000313" key="2">
    <source>
        <dbReference type="EMBL" id="KAG0654886.1"/>
    </source>
</evidence>
<dbReference type="EMBL" id="PUHQ01000135">
    <property type="protein sequence ID" value="KAG0654886.1"/>
    <property type="molecule type" value="Genomic_DNA"/>
</dbReference>
<dbReference type="AlphaFoldDB" id="A0A9P6VUZ0"/>
<keyword evidence="3" id="KW-1185">Reference proteome</keyword>
<proteinExistence type="predicted"/>
<feature type="compositionally biased region" description="Low complexity" evidence="1">
    <location>
        <begin position="138"/>
        <end position="150"/>
    </location>
</feature>
<evidence type="ECO:0000256" key="1">
    <source>
        <dbReference type="SAM" id="MobiDB-lite"/>
    </source>
</evidence>